<protein>
    <submittedName>
        <fullName evidence="2">CcoQ/FixQ family Cbb3-type cytochrome c oxidase assembly chaperone</fullName>
    </submittedName>
</protein>
<dbReference type="AlphaFoldDB" id="A0A4D7K1G0"/>
<feature type="transmembrane region" description="Helical" evidence="1">
    <location>
        <begin position="12"/>
        <end position="35"/>
    </location>
</feature>
<dbReference type="EMBL" id="CP028923">
    <property type="protein sequence ID" value="QCK14704.1"/>
    <property type="molecule type" value="Genomic_DNA"/>
</dbReference>
<proteinExistence type="predicted"/>
<dbReference type="Proteomes" id="UP000298616">
    <property type="component" value="Chromosome"/>
</dbReference>
<organism evidence="2 3">
    <name type="scientific">Mangrovivirga cuniculi</name>
    <dbReference type="NCBI Taxonomy" id="2715131"/>
    <lineage>
        <taxon>Bacteria</taxon>
        <taxon>Pseudomonadati</taxon>
        <taxon>Bacteroidota</taxon>
        <taxon>Cytophagia</taxon>
        <taxon>Cytophagales</taxon>
        <taxon>Mangrovivirgaceae</taxon>
        <taxon>Mangrovivirga</taxon>
    </lineage>
</organism>
<evidence type="ECO:0000256" key="1">
    <source>
        <dbReference type="SAM" id="Phobius"/>
    </source>
</evidence>
<dbReference type="RefSeq" id="WP_137090290.1">
    <property type="nucleotide sequence ID" value="NZ_CP028923.1"/>
</dbReference>
<keyword evidence="1" id="KW-0472">Membrane</keyword>
<accession>A0A4D7K1G0</accession>
<keyword evidence="3" id="KW-1185">Reference proteome</keyword>
<sequence length="63" mass="7187">MFKHYFEQIDNVAIWPIISLVIFVVFFVGLTLYVMSHDKETIDEIASIPLADDDVLPESGEKS</sequence>
<dbReference type="KEGG" id="fpf:DCC35_08090"/>
<dbReference type="OrthoDB" id="982086at2"/>
<keyword evidence="1" id="KW-0812">Transmembrane</keyword>
<evidence type="ECO:0000313" key="2">
    <source>
        <dbReference type="EMBL" id="QCK14704.1"/>
    </source>
</evidence>
<reference evidence="2 3" key="1">
    <citation type="submission" date="2018-04" db="EMBL/GenBank/DDBJ databases">
        <title>Complete genome uncultured novel isolate.</title>
        <authorList>
            <person name="Merlino G."/>
        </authorList>
    </citation>
    <scope>NUCLEOTIDE SEQUENCE [LARGE SCALE GENOMIC DNA]</scope>
    <source>
        <strain evidence="3">R1DC9</strain>
    </source>
</reference>
<gene>
    <name evidence="2" type="ORF">DCC35_08090</name>
</gene>
<keyword evidence="1" id="KW-1133">Transmembrane helix</keyword>
<evidence type="ECO:0000313" key="3">
    <source>
        <dbReference type="Proteomes" id="UP000298616"/>
    </source>
</evidence>
<name>A0A4D7K1G0_9BACT</name>